<evidence type="ECO:0000313" key="2">
    <source>
        <dbReference type="Proteomes" id="UP001187192"/>
    </source>
</evidence>
<protein>
    <submittedName>
        <fullName evidence="1">Uncharacterized protein</fullName>
    </submittedName>
</protein>
<comment type="caution">
    <text evidence="1">The sequence shown here is derived from an EMBL/GenBank/DDBJ whole genome shotgun (WGS) entry which is preliminary data.</text>
</comment>
<accession>A0AA88EA51</accession>
<proteinExistence type="predicted"/>
<reference evidence="1" key="1">
    <citation type="submission" date="2023-07" db="EMBL/GenBank/DDBJ databases">
        <title>draft genome sequence of fig (Ficus carica).</title>
        <authorList>
            <person name="Takahashi T."/>
            <person name="Nishimura K."/>
        </authorList>
    </citation>
    <scope>NUCLEOTIDE SEQUENCE</scope>
</reference>
<feature type="non-terminal residue" evidence="1">
    <location>
        <position position="1"/>
    </location>
</feature>
<keyword evidence="2" id="KW-1185">Reference proteome</keyword>
<dbReference type="AlphaFoldDB" id="A0AA88EA51"/>
<sequence>LACGWVCTSLPGGESCGRVSSLEGVVVGGLSTGRRGGVTGGATLDESLLVTPPTYGFLAAFSGTALRQF</sequence>
<organism evidence="1 2">
    <name type="scientific">Ficus carica</name>
    <name type="common">Common fig</name>
    <dbReference type="NCBI Taxonomy" id="3494"/>
    <lineage>
        <taxon>Eukaryota</taxon>
        <taxon>Viridiplantae</taxon>
        <taxon>Streptophyta</taxon>
        <taxon>Embryophyta</taxon>
        <taxon>Tracheophyta</taxon>
        <taxon>Spermatophyta</taxon>
        <taxon>Magnoliopsida</taxon>
        <taxon>eudicotyledons</taxon>
        <taxon>Gunneridae</taxon>
        <taxon>Pentapetalae</taxon>
        <taxon>rosids</taxon>
        <taxon>fabids</taxon>
        <taxon>Rosales</taxon>
        <taxon>Moraceae</taxon>
        <taxon>Ficeae</taxon>
        <taxon>Ficus</taxon>
    </lineage>
</organism>
<evidence type="ECO:0000313" key="1">
    <source>
        <dbReference type="EMBL" id="GMN70914.1"/>
    </source>
</evidence>
<gene>
    <name evidence="1" type="ORF">TIFTF001_053322</name>
</gene>
<dbReference type="Proteomes" id="UP001187192">
    <property type="component" value="Unassembled WGS sequence"/>
</dbReference>
<name>A0AA88EA51_FICCA</name>
<dbReference type="EMBL" id="BTGU01012487">
    <property type="protein sequence ID" value="GMN70914.1"/>
    <property type="molecule type" value="Genomic_DNA"/>
</dbReference>